<protein>
    <submittedName>
        <fullName evidence="1">Type II secretory pathway component PulK</fullName>
    </submittedName>
</protein>
<reference evidence="1" key="1">
    <citation type="submission" date="2020-08" db="EMBL/GenBank/DDBJ databases">
        <title>Genomic Encyclopedia of Type Strains, Phase III (KMG-III): the genomes of soil and plant-associated and newly described type strains.</title>
        <authorList>
            <person name="Whitman W."/>
        </authorList>
    </citation>
    <scope>NUCLEOTIDE SEQUENCE [LARGE SCALE GENOMIC DNA]</scope>
    <source>
        <strain evidence="1">CECT 8628</strain>
    </source>
</reference>
<name>A0A839SGV3_9SPHI</name>
<organism evidence="1 2">
    <name type="scientific">Mucilaginibacter gotjawali</name>
    <dbReference type="NCBI Taxonomy" id="1550579"/>
    <lineage>
        <taxon>Bacteria</taxon>
        <taxon>Pseudomonadati</taxon>
        <taxon>Bacteroidota</taxon>
        <taxon>Sphingobacteriia</taxon>
        <taxon>Sphingobacteriales</taxon>
        <taxon>Sphingobacteriaceae</taxon>
        <taxon>Mucilaginibacter</taxon>
    </lineage>
</organism>
<dbReference type="EMBL" id="JACHWX010000011">
    <property type="protein sequence ID" value="MBB3057056.1"/>
    <property type="molecule type" value="Genomic_DNA"/>
</dbReference>
<dbReference type="AlphaFoldDB" id="A0A839SGV3"/>
<proteinExistence type="predicted"/>
<gene>
    <name evidence="1" type="ORF">FHS11_003484</name>
</gene>
<dbReference type="RefSeq" id="WP_260146870.1">
    <property type="nucleotide sequence ID" value="NZ_AP017313.1"/>
</dbReference>
<comment type="caution">
    <text evidence="1">The sequence shown here is derived from an EMBL/GenBank/DDBJ whole genome shotgun (WGS) entry which is preliminary data.</text>
</comment>
<keyword evidence="2" id="KW-1185">Reference proteome</keyword>
<accession>A0A839SGV3</accession>
<evidence type="ECO:0000313" key="1">
    <source>
        <dbReference type="EMBL" id="MBB3057056.1"/>
    </source>
</evidence>
<evidence type="ECO:0000313" key="2">
    <source>
        <dbReference type="Proteomes" id="UP000539265"/>
    </source>
</evidence>
<dbReference type="Proteomes" id="UP000539265">
    <property type="component" value="Unassembled WGS sequence"/>
</dbReference>
<sequence>MKDIIGTAIIMVLCIVALVVRNANEDTVTQHKPDTKKQDER</sequence>